<accession>Q0RSF5</accession>
<evidence type="ECO:0000256" key="6">
    <source>
        <dbReference type="ARBA" id="ARBA00023014"/>
    </source>
</evidence>
<dbReference type="GO" id="GO:0051539">
    <property type="term" value="F:4 iron, 4 sulfur cluster binding"/>
    <property type="evidence" value="ECO:0007669"/>
    <property type="project" value="UniProtKB-KW"/>
</dbReference>
<dbReference type="InterPro" id="IPR007197">
    <property type="entry name" value="rSAM"/>
</dbReference>
<dbReference type="InterPro" id="IPR034457">
    <property type="entry name" value="Organic_radical-activating"/>
</dbReference>
<evidence type="ECO:0000256" key="1">
    <source>
        <dbReference type="ARBA" id="ARBA00001966"/>
    </source>
</evidence>
<dbReference type="InterPro" id="IPR012837">
    <property type="entry name" value="NrdG"/>
</dbReference>
<evidence type="ECO:0000256" key="4">
    <source>
        <dbReference type="ARBA" id="ARBA00022723"/>
    </source>
</evidence>
<proteinExistence type="predicted"/>
<reference evidence="7 8" key="1">
    <citation type="journal article" date="2007" name="Genome Res.">
        <title>Genome characteristics of facultatively symbiotic Frankia sp. strains reflect host range and host plant biogeography.</title>
        <authorList>
            <person name="Normand P."/>
            <person name="Lapierre P."/>
            <person name="Tisa L.S."/>
            <person name="Gogarten J.P."/>
            <person name="Alloisio N."/>
            <person name="Bagnarol E."/>
            <person name="Bassi C.A."/>
            <person name="Berry A.M."/>
            <person name="Bickhart D.M."/>
            <person name="Choisne N."/>
            <person name="Couloux A."/>
            <person name="Cournoyer B."/>
            <person name="Cruveiller S."/>
            <person name="Daubin V."/>
            <person name="Demange N."/>
            <person name="Francino M.P."/>
            <person name="Goltsman E."/>
            <person name="Huang Y."/>
            <person name="Kopp O.R."/>
            <person name="Labarre L."/>
            <person name="Lapidus A."/>
            <person name="Lavire C."/>
            <person name="Marechal J."/>
            <person name="Martinez M."/>
            <person name="Mastronunzio J.E."/>
            <person name="Mullin B.C."/>
            <person name="Niemann J."/>
            <person name="Pujic P."/>
            <person name="Rawnsley T."/>
            <person name="Rouy Z."/>
            <person name="Schenowitz C."/>
            <person name="Sellstedt A."/>
            <person name="Tavares F."/>
            <person name="Tomkins J.P."/>
            <person name="Vallenet D."/>
            <person name="Valverde C."/>
            <person name="Wall L.G."/>
            <person name="Wang Y."/>
            <person name="Medigue C."/>
            <person name="Benson D.R."/>
        </authorList>
    </citation>
    <scope>NUCLEOTIDE SEQUENCE [LARGE SCALE GENOMIC DNA]</scope>
    <source>
        <strain evidence="8">DSM 45986 / CECT 9034 / ACN14a</strain>
    </source>
</reference>
<dbReference type="KEGG" id="fal:FRAAL0840"/>
<dbReference type="AlphaFoldDB" id="Q0RSF5"/>
<evidence type="ECO:0000256" key="3">
    <source>
        <dbReference type="ARBA" id="ARBA00022691"/>
    </source>
</evidence>
<keyword evidence="3" id="KW-0949">S-adenosyl-L-methionine</keyword>
<keyword evidence="2" id="KW-0004">4Fe-4S</keyword>
<dbReference type="EMBL" id="CT573213">
    <property type="protein sequence ID" value="CAJ59508.1"/>
    <property type="molecule type" value="Genomic_DNA"/>
</dbReference>
<evidence type="ECO:0000313" key="8">
    <source>
        <dbReference type="Proteomes" id="UP000000657"/>
    </source>
</evidence>
<dbReference type="STRING" id="326424.FRAAL0840"/>
<dbReference type="Proteomes" id="UP000000657">
    <property type="component" value="Chromosome"/>
</dbReference>
<name>Q0RSF5_FRAAA</name>
<comment type="cofactor">
    <cofactor evidence="1">
        <name>[4Fe-4S] cluster</name>
        <dbReference type="ChEBI" id="CHEBI:49883"/>
    </cofactor>
</comment>
<evidence type="ECO:0000313" key="7">
    <source>
        <dbReference type="EMBL" id="CAJ59508.1"/>
    </source>
</evidence>
<dbReference type="eggNOG" id="COG0602">
    <property type="taxonomic scope" value="Bacteria"/>
</dbReference>
<sequence length="210" mass="22397">MSRRHFPVTSLGPGIRAGLWVQGCTIGCPGCMSLDTWDPAGGSTTPIAELLAWLCERPGLTGVTISGGEPFQQPEPLGALLRGLRAQLPAVDVLVYSGYTTAALRRSPRRAAAMQWCDVVVTGPYVARRAPGGAWRGSANQRLEILTPLGRERFGAVGEGAGAARPLQVGLDDGRWWLIGVPAPGDLNRIEQALARRGVELADVSWRPRP</sequence>
<keyword evidence="4" id="KW-0479">Metal-binding</keyword>
<evidence type="ECO:0000256" key="2">
    <source>
        <dbReference type="ARBA" id="ARBA00022485"/>
    </source>
</evidence>
<evidence type="ECO:0000256" key="5">
    <source>
        <dbReference type="ARBA" id="ARBA00023004"/>
    </source>
</evidence>
<dbReference type="SFLD" id="SFLDG01063">
    <property type="entry name" value="activating_enzymes__group_1"/>
    <property type="match status" value="1"/>
</dbReference>
<keyword evidence="5" id="KW-0408">Iron</keyword>
<dbReference type="SFLD" id="SFLDF00299">
    <property type="entry name" value="anaerobic_ribonucleoside-triph"/>
    <property type="match status" value="1"/>
</dbReference>
<keyword evidence="6" id="KW-0411">Iron-sulfur</keyword>
<dbReference type="HOGENOM" id="CLU_089926_1_1_11"/>
<dbReference type="GO" id="GO:0046872">
    <property type="term" value="F:metal ion binding"/>
    <property type="evidence" value="ECO:0007669"/>
    <property type="project" value="UniProtKB-KW"/>
</dbReference>
<dbReference type="Pfam" id="PF13353">
    <property type="entry name" value="Fer4_12"/>
    <property type="match status" value="1"/>
</dbReference>
<organism evidence="7 8">
    <name type="scientific">Frankia alni (strain DSM 45986 / CECT 9034 / ACN14a)</name>
    <dbReference type="NCBI Taxonomy" id="326424"/>
    <lineage>
        <taxon>Bacteria</taxon>
        <taxon>Bacillati</taxon>
        <taxon>Actinomycetota</taxon>
        <taxon>Actinomycetes</taxon>
        <taxon>Frankiales</taxon>
        <taxon>Frankiaceae</taxon>
        <taxon>Frankia</taxon>
    </lineage>
</organism>
<dbReference type="Gene3D" id="3.20.20.70">
    <property type="entry name" value="Aldolase class I"/>
    <property type="match status" value="1"/>
</dbReference>
<keyword evidence="8" id="KW-1185">Reference proteome</keyword>
<dbReference type="SFLD" id="SFLDS00029">
    <property type="entry name" value="Radical_SAM"/>
    <property type="match status" value="1"/>
</dbReference>
<protein>
    <submittedName>
        <fullName evidence="7">Radical activating enzyme</fullName>
    </submittedName>
</protein>
<dbReference type="SUPFAM" id="SSF102114">
    <property type="entry name" value="Radical SAM enzymes"/>
    <property type="match status" value="1"/>
</dbReference>
<dbReference type="GO" id="GO:0004748">
    <property type="term" value="F:ribonucleoside-diphosphate reductase activity, thioredoxin disulfide as acceptor"/>
    <property type="evidence" value="ECO:0007669"/>
    <property type="project" value="TreeGrafter"/>
</dbReference>
<dbReference type="PANTHER" id="PTHR30352">
    <property type="entry name" value="PYRUVATE FORMATE-LYASE-ACTIVATING ENZYME"/>
    <property type="match status" value="1"/>
</dbReference>
<dbReference type="SFLD" id="SFLDG01066">
    <property type="entry name" value="organic_radical-activating_enz"/>
    <property type="match status" value="1"/>
</dbReference>
<gene>
    <name evidence="7" type="ordered locus">FRAAL0840</name>
</gene>
<dbReference type="PANTHER" id="PTHR30352:SF2">
    <property type="entry name" value="ANAEROBIC RIBONUCLEOSIDE-TRIPHOSPHATE REDUCTASE-ACTIVATING PROTEIN"/>
    <property type="match status" value="1"/>
</dbReference>
<dbReference type="InterPro" id="IPR058240">
    <property type="entry name" value="rSAM_sf"/>
</dbReference>
<dbReference type="GO" id="GO:0043365">
    <property type="term" value="F:[formate-C-acetyltransferase]-activating enzyme activity"/>
    <property type="evidence" value="ECO:0007669"/>
    <property type="project" value="InterPro"/>
</dbReference>
<dbReference type="InterPro" id="IPR013785">
    <property type="entry name" value="Aldolase_TIM"/>
</dbReference>
<dbReference type="OrthoDB" id="9782387at2"/>